<dbReference type="Gene3D" id="3.40.50.300">
    <property type="entry name" value="P-loop containing nucleotide triphosphate hydrolases"/>
    <property type="match status" value="2"/>
</dbReference>
<dbReference type="FunFam" id="3.40.50.300:FF:000997">
    <property type="entry name" value="Multidrug resistance-associated protein 1"/>
    <property type="match status" value="1"/>
</dbReference>
<dbReference type="GO" id="GO:0005524">
    <property type="term" value="F:ATP binding"/>
    <property type="evidence" value="ECO:0007669"/>
    <property type="project" value="UniProtKB-KW"/>
</dbReference>
<evidence type="ECO:0000259" key="15">
    <source>
        <dbReference type="PROSITE" id="PS50929"/>
    </source>
</evidence>
<dbReference type="PANTHER" id="PTHR24223">
    <property type="entry name" value="ATP-BINDING CASSETTE SUB-FAMILY C"/>
    <property type="match status" value="1"/>
</dbReference>
<feature type="domain" description="ABC transmembrane type-1" evidence="15">
    <location>
        <begin position="342"/>
        <end position="621"/>
    </location>
</feature>
<dbReference type="FunFam" id="1.20.1560.10:FF:000010">
    <property type="entry name" value="Multidrug resistance-associated ABC transporter"/>
    <property type="match status" value="1"/>
</dbReference>
<keyword evidence="9 13" id="KW-0472">Membrane</keyword>
<dbReference type="InterPro" id="IPR017871">
    <property type="entry name" value="ABC_transporter-like_CS"/>
</dbReference>
<evidence type="ECO:0000256" key="9">
    <source>
        <dbReference type="ARBA" id="ARBA00023136"/>
    </source>
</evidence>
<evidence type="ECO:0000256" key="4">
    <source>
        <dbReference type="ARBA" id="ARBA00022692"/>
    </source>
</evidence>
<dbReference type="InterPro" id="IPR003593">
    <property type="entry name" value="AAA+_ATPase"/>
</dbReference>
<dbReference type="CDD" id="cd03244">
    <property type="entry name" value="ABCC_MRP_domain2"/>
    <property type="match status" value="1"/>
</dbReference>
<feature type="transmembrane region" description="Helical" evidence="13">
    <location>
        <begin position="1244"/>
        <end position="1265"/>
    </location>
</feature>
<dbReference type="InterPro" id="IPR011527">
    <property type="entry name" value="ABC1_TM_dom"/>
</dbReference>
<dbReference type="CDD" id="cd18603">
    <property type="entry name" value="ABC_6TM_MRP1_2_3_6_D2_like"/>
    <property type="match status" value="1"/>
</dbReference>
<feature type="transmembrane region" description="Helical" evidence="13">
    <location>
        <begin position="375"/>
        <end position="398"/>
    </location>
</feature>
<feature type="transmembrane region" description="Helical" evidence="13">
    <location>
        <begin position="164"/>
        <end position="182"/>
    </location>
</feature>
<feature type="domain" description="ABC transmembrane type-1" evidence="15">
    <location>
        <begin position="1006"/>
        <end position="1293"/>
    </location>
</feature>
<reference evidence="16 17" key="1">
    <citation type="submission" date="2020-06" db="EMBL/GenBank/DDBJ databases">
        <authorList>
            <person name="Li R."/>
            <person name="Bekaert M."/>
        </authorList>
    </citation>
    <scope>NUCLEOTIDE SEQUENCE [LARGE SCALE GENOMIC DNA]</scope>
    <source>
        <strain evidence="17">wild</strain>
    </source>
</reference>
<dbReference type="InterPro" id="IPR056227">
    <property type="entry name" value="TMD0_ABC"/>
</dbReference>
<dbReference type="InterPro" id="IPR003439">
    <property type="entry name" value="ABC_transporter-like_ATP-bd"/>
</dbReference>
<feature type="compositionally biased region" description="Polar residues" evidence="12">
    <location>
        <begin position="960"/>
        <end position="969"/>
    </location>
</feature>
<dbReference type="GO" id="GO:0016887">
    <property type="term" value="F:ATP hydrolysis activity"/>
    <property type="evidence" value="ECO:0007669"/>
    <property type="project" value="InterPro"/>
</dbReference>
<evidence type="ECO:0000256" key="2">
    <source>
        <dbReference type="ARBA" id="ARBA00009726"/>
    </source>
</evidence>
<dbReference type="Proteomes" id="UP000507470">
    <property type="component" value="Unassembled WGS sequence"/>
</dbReference>
<evidence type="ECO:0000256" key="8">
    <source>
        <dbReference type="ARBA" id="ARBA00022989"/>
    </source>
</evidence>
<dbReference type="SMART" id="SM00382">
    <property type="entry name" value="AAA"/>
    <property type="match status" value="2"/>
</dbReference>
<feature type="transmembrane region" description="Helical" evidence="13">
    <location>
        <begin position="564"/>
        <end position="585"/>
    </location>
</feature>
<dbReference type="CDD" id="cd03250">
    <property type="entry name" value="ABCC_MRP_domain1"/>
    <property type="match status" value="1"/>
</dbReference>
<evidence type="ECO:0000313" key="17">
    <source>
        <dbReference type="Proteomes" id="UP000507470"/>
    </source>
</evidence>
<protein>
    <recommendedName>
        <fullName evidence="10">ABC-type glutathione-S-conjugate transporter</fullName>
        <ecNumber evidence="10">7.6.2.3</ecNumber>
    </recommendedName>
</protein>
<evidence type="ECO:0000256" key="10">
    <source>
        <dbReference type="ARBA" id="ARBA00024220"/>
    </source>
</evidence>
<keyword evidence="6" id="KW-0547">Nucleotide-binding</keyword>
<dbReference type="InterPro" id="IPR027417">
    <property type="entry name" value="P-loop_NTPase"/>
</dbReference>
<evidence type="ECO:0000256" key="12">
    <source>
        <dbReference type="SAM" id="MobiDB-lite"/>
    </source>
</evidence>
<keyword evidence="8 13" id="KW-1133">Transmembrane helix</keyword>
<keyword evidence="3" id="KW-0813">Transport</keyword>
<accession>A0A6J8BNZ0</accession>
<gene>
    <name evidence="16" type="ORF">MCOR_20153</name>
</gene>
<dbReference type="PROSITE" id="PS50929">
    <property type="entry name" value="ABC_TM1F"/>
    <property type="match status" value="2"/>
</dbReference>
<dbReference type="FunFam" id="1.20.1560.10:FF:000006">
    <property type="entry name" value="ATP-binding cassette, sub-family C (CFTR/MRP), member 9"/>
    <property type="match status" value="1"/>
</dbReference>
<dbReference type="EC" id="7.6.2.3" evidence="10"/>
<dbReference type="PROSITE" id="PS50893">
    <property type="entry name" value="ABC_TRANSPORTER_2"/>
    <property type="match status" value="2"/>
</dbReference>
<evidence type="ECO:0000256" key="1">
    <source>
        <dbReference type="ARBA" id="ARBA00004128"/>
    </source>
</evidence>
<feature type="transmembrane region" description="Helical" evidence="13">
    <location>
        <begin position="1002"/>
        <end position="1026"/>
    </location>
</feature>
<comment type="subcellular location">
    <subcellularLocation>
        <location evidence="1">Vacuole membrane</location>
        <topology evidence="1">Multi-pass membrane protein</topology>
    </subcellularLocation>
</comment>
<dbReference type="OrthoDB" id="6083687at2759"/>
<evidence type="ECO:0000256" key="7">
    <source>
        <dbReference type="ARBA" id="ARBA00022840"/>
    </source>
</evidence>
<evidence type="ECO:0000256" key="5">
    <source>
        <dbReference type="ARBA" id="ARBA00022737"/>
    </source>
</evidence>
<organism evidence="16 17">
    <name type="scientific">Mytilus coruscus</name>
    <name type="common">Sea mussel</name>
    <dbReference type="NCBI Taxonomy" id="42192"/>
    <lineage>
        <taxon>Eukaryota</taxon>
        <taxon>Metazoa</taxon>
        <taxon>Spiralia</taxon>
        <taxon>Lophotrochozoa</taxon>
        <taxon>Mollusca</taxon>
        <taxon>Bivalvia</taxon>
        <taxon>Autobranchia</taxon>
        <taxon>Pteriomorphia</taxon>
        <taxon>Mytilida</taxon>
        <taxon>Mytiloidea</taxon>
        <taxon>Mytilidae</taxon>
        <taxon>Mytilinae</taxon>
        <taxon>Mytilus</taxon>
    </lineage>
</organism>
<keyword evidence="7" id="KW-0067">ATP-binding</keyword>
<feature type="transmembrane region" description="Helical" evidence="13">
    <location>
        <begin position="101"/>
        <end position="121"/>
    </location>
</feature>
<evidence type="ECO:0000256" key="13">
    <source>
        <dbReference type="SAM" id="Phobius"/>
    </source>
</evidence>
<evidence type="ECO:0000256" key="6">
    <source>
        <dbReference type="ARBA" id="ARBA00022741"/>
    </source>
</evidence>
<evidence type="ECO:0000256" key="11">
    <source>
        <dbReference type="ARBA" id="ARBA00047523"/>
    </source>
</evidence>
<keyword evidence="5" id="KW-0677">Repeat</keyword>
<dbReference type="FunFam" id="3.40.50.300:FF:000074">
    <property type="entry name" value="Multidrug resistance-associated protein 5 isoform 1"/>
    <property type="match status" value="1"/>
</dbReference>
<feature type="transmembrane region" description="Helical" evidence="13">
    <location>
        <begin position="1056"/>
        <end position="1080"/>
    </location>
</feature>
<dbReference type="SUPFAM" id="SSF90123">
    <property type="entry name" value="ABC transporter transmembrane region"/>
    <property type="match status" value="2"/>
</dbReference>
<dbReference type="InterPro" id="IPR036640">
    <property type="entry name" value="ABC1_TM_sf"/>
</dbReference>
<dbReference type="GO" id="GO:0015431">
    <property type="term" value="F:ABC-type glutathione S-conjugate transporter activity"/>
    <property type="evidence" value="ECO:0007669"/>
    <property type="project" value="UniProtKB-EC"/>
</dbReference>
<feature type="transmembrane region" description="Helical" evidence="13">
    <location>
        <begin position="597"/>
        <end position="619"/>
    </location>
</feature>
<feature type="transmembrane region" description="Helical" evidence="13">
    <location>
        <begin position="476"/>
        <end position="497"/>
    </location>
</feature>
<feature type="transmembrane region" description="Helical" evidence="13">
    <location>
        <begin position="133"/>
        <end position="152"/>
    </location>
</feature>
<dbReference type="InterPro" id="IPR050173">
    <property type="entry name" value="ABC_transporter_C-like"/>
</dbReference>
<comment type="catalytic activity">
    <reaction evidence="11">
        <text>leukotriene C4(in) + ATP + H2O = leukotriene C4(out) + ADP + phosphate + H(+)</text>
        <dbReference type="Rhea" id="RHEA:38963"/>
        <dbReference type="ChEBI" id="CHEBI:15377"/>
        <dbReference type="ChEBI" id="CHEBI:15378"/>
        <dbReference type="ChEBI" id="CHEBI:30616"/>
        <dbReference type="ChEBI" id="CHEBI:43474"/>
        <dbReference type="ChEBI" id="CHEBI:57973"/>
        <dbReference type="ChEBI" id="CHEBI:456216"/>
    </reaction>
    <physiologicalReaction direction="left-to-right" evidence="11">
        <dbReference type="Rhea" id="RHEA:38964"/>
    </physiologicalReaction>
</comment>
<evidence type="ECO:0000313" key="16">
    <source>
        <dbReference type="EMBL" id="CAC5384524.1"/>
    </source>
</evidence>
<proteinExistence type="inferred from homology"/>
<dbReference type="Pfam" id="PF00005">
    <property type="entry name" value="ABC_tran"/>
    <property type="match status" value="2"/>
</dbReference>
<feature type="transmembrane region" description="Helical" evidence="13">
    <location>
        <begin position="61"/>
        <end position="81"/>
    </location>
</feature>
<dbReference type="Pfam" id="PF00664">
    <property type="entry name" value="ABC_membrane"/>
    <property type="match status" value="2"/>
</dbReference>
<feature type="region of interest" description="Disordered" evidence="12">
    <location>
        <begin position="933"/>
        <end position="970"/>
    </location>
</feature>
<name>A0A6J8BNZ0_MYTCO</name>
<dbReference type="Gene3D" id="1.20.1560.10">
    <property type="entry name" value="ABC transporter type 1, transmembrane domain"/>
    <property type="match status" value="2"/>
</dbReference>
<dbReference type="PANTHER" id="PTHR24223:SF443">
    <property type="entry name" value="MULTIDRUG-RESISTANCE LIKE PROTEIN 1, ISOFORM I"/>
    <property type="match status" value="1"/>
</dbReference>
<keyword evidence="17" id="KW-1185">Reference proteome</keyword>
<feature type="compositionally biased region" description="Basic residues" evidence="12">
    <location>
        <begin position="933"/>
        <end position="952"/>
    </location>
</feature>
<dbReference type="PROSITE" id="PS00211">
    <property type="entry name" value="ABC_TRANSPORTER_1"/>
    <property type="match status" value="1"/>
</dbReference>
<keyword evidence="4 13" id="KW-0812">Transmembrane</keyword>
<dbReference type="EMBL" id="CACVKT020003581">
    <property type="protein sequence ID" value="CAC5384524.1"/>
    <property type="molecule type" value="Genomic_DNA"/>
</dbReference>
<dbReference type="GO" id="GO:0005774">
    <property type="term" value="C:vacuolar membrane"/>
    <property type="evidence" value="ECO:0007669"/>
    <property type="project" value="UniProtKB-SubCell"/>
</dbReference>
<sequence length="1568" mass="178145">MSSICGNSSIWSDEQLSASGPNFTDCFRNIVPVCIPVGWLILSLPFYIYNIIKRQRQQIPLTLLSIMKTVLCFVAAFLCLADISVNRSLGYRCDSFTETPLIYYICTVFQLLAVIYVAIITQVNRHRGVVTSWMLWIFWLLSFVVNIIPLLWNITNQPKCVNSIFHYVFFAVILVQLVLYSFTDNPFKDEYEHIGKMECPETYSSVVSKILFWWYNPVVSMCYKKTIAKEDLWDNLPCLKAEPVVAEIQASWRDEENRSTLDSRQFDNKPSKNGLFKTGYYEIGNESVNLQKYDHCQMIQPHLNSSEIVNDSNPTLNDKSCKEEPSLLKCVVKLYGYEWLRACFIQILSDTAMLLQPLILALIVEEVQITDNYTWYSVVLAILLFLLCQLQLVFYLHAEQLTLRLALKIKTALMGMIYKKTFRIKSSEKKTYTAGEIMTLVSVDCQRIQDAFQFTQQLSSFCIVLVVGLYELWKPMGISFLGCLGVILLIFFLNTIFGKLLQGYFEDIFMYKGSRIKIFNEVMNGIKLIKMYTWEPFFLTKIKNIRRKEIDVLKKISRVTITNLLCVDHSPFFMNLFMVLIFTFVSQQPYTAKNAFLALSILNILKFPLNVIPFTLGGIAQASVSIRRIGKFLQSPEIDDYKCHVKSQSSSDFAVTISNGKFTWDRSCNQVTLSGLNTEIRAGKLVAVVGLVGSGKSSLLSSILGEMEKLEGQVHVQGSVSYVSQEPWIQNLTIRDNILYGNEYVDRKYKRVVKNCCLRTDFNILPGGDETELGERGINVSGGQKQRINLARAVYCDSDIYLMDDPLSAVDSHVGKDLFDKVIGPNGMLKNKTRFFVTHGVQWLPKVDEIIVMDNGKISEHGTYERLISNNGAFSRFLMQHLVEEDTSEDGDDTEFQQIKDEMFERVTVTSDGGMSDTLTSDCVMSDEEYKTQRTRSRRTLARQNSRKLKRQMSKDCVSPEQQESQTSKQFKKDGVLIQDETSEKGSVKLAVILTYIKSMGVLVTLMAFFFLCVYQGLGIYSNIWITYWTSNLYLLNASNRNTDIYYEEKTYYLGLYALIGILQGIGFILFQGFIVNGFIRGTNRFHSKILNSILRSPMSFFDTTPTGRIINRFSGDIDILDDRFPRICNFFIISLSTLISTMIVIVMKTPLVMVVIAPVAVLYVVFIKFYLPTSRQLKRTEAVTRSLLLSHYSETINGTSVIRAYNSEERFIDEVYKRLDLNSSFYFAANTGMGWIGMRIQTFGNLVVLAAALFAVLSTSLSGADAGLSLTYALQIIVSMNAVVQTVSILQMDIISMERVDEYSKLQPEATWISNKRPVDDWPANGEIEFLNYKTWYREGLDLVLRGVSCNIKPGEKIGVVGRTGAGKSSLTMALYRLIERVDGCIKIDGVDIAAIGLHDLRSKISILPQDPVIFSEPLRTNLDPSSKFTDSQIWRALEYSNLKSFITSQYGDLMSEVGESGRDLSVGQRQLLCLTRTLLHKTKILLLDEATAAVDMETDKIIQQTIKSHFSECTVLSIAHRINTVIDYDRIMVMDNGVIAEFDTPETLLQNKEGVFYSLAKEANLI</sequence>
<feature type="domain" description="ABC transporter" evidence="14">
    <location>
        <begin position="1329"/>
        <end position="1563"/>
    </location>
</feature>
<dbReference type="Pfam" id="PF24357">
    <property type="entry name" value="TMD0_ABC"/>
    <property type="match status" value="1"/>
</dbReference>
<dbReference type="SUPFAM" id="SSF52540">
    <property type="entry name" value="P-loop containing nucleoside triphosphate hydrolases"/>
    <property type="match status" value="2"/>
</dbReference>
<feature type="transmembrane region" description="Helical" evidence="13">
    <location>
        <begin position="30"/>
        <end position="49"/>
    </location>
</feature>
<evidence type="ECO:0000259" key="14">
    <source>
        <dbReference type="PROSITE" id="PS50893"/>
    </source>
</evidence>
<comment type="similarity">
    <text evidence="2">Belongs to the ABC transporter superfamily. ABCC family. Conjugate transporter (TC 3.A.1.208) subfamily.</text>
</comment>
<feature type="domain" description="ABC transporter" evidence="14">
    <location>
        <begin position="655"/>
        <end position="880"/>
    </location>
</feature>
<feature type="transmembrane region" description="Helical" evidence="13">
    <location>
        <begin position="1152"/>
        <end position="1172"/>
    </location>
</feature>
<feature type="transmembrane region" description="Helical" evidence="13">
    <location>
        <begin position="1128"/>
        <end position="1146"/>
    </location>
</feature>
<evidence type="ECO:0000256" key="3">
    <source>
        <dbReference type="ARBA" id="ARBA00022448"/>
    </source>
</evidence>